<dbReference type="AlphaFoldDB" id="A0A291RPN4"/>
<reference evidence="1 2" key="1">
    <citation type="submission" date="2017-10" db="EMBL/GenBank/DDBJ databases">
        <title>Comparative genomics between pathogenic Norcardia.</title>
        <authorList>
            <person name="Zeng L."/>
        </authorList>
    </citation>
    <scope>NUCLEOTIDE SEQUENCE [LARGE SCALE GENOMIC DNA]</scope>
    <source>
        <strain evidence="1 2">NC_YFY_NT001</strain>
    </source>
</reference>
<dbReference type="KEGG" id="ntp:CRH09_27155"/>
<dbReference type="Proteomes" id="UP000221961">
    <property type="component" value="Chromosome"/>
</dbReference>
<proteinExistence type="predicted"/>
<dbReference type="RefSeq" id="WP_098696341.1">
    <property type="nucleotide sequence ID" value="NZ_CP023778.1"/>
</dbReference>
<dbReference type="GeneID" id="88360985"/>
<sequence length="92" mass="10270">MVVEARTFLPAVLRLVARGGDTAALGDSISAHLAAARPMLTEWTDQHRIHPLEIEWVGADDLSINPRTGKLRSLIDERWREPCETARRSAAR</sequence>
<protein>
    <submittedName>
        <fullName evidence="1">Uncharacterized protein</fullName>
    </submittedName>
</protein>
<evidence type="ECO:0000313" key="1">
    <source>
        <dbReference type="EMBL" id="ATL69307.1"/>
    </source>
</evidence>
<name>A0A291RPN4_9NOCA</name>
<gene>
    <name evidence="1" type="ORF">CRH09_27155</name>
</gene>
<dbReference type="EMBL" id="CP023778">
    <property type="protein sequence ID" value="ATL69307.1"/>
    <property type="molecule type" value="Genomic_DNA"/>
</dbReference>
<accession>A0A291RPN4</accession>
<organism evidence="1 2">
    <name type="scientific">Nocardia terpenica</name>
    <dbReference type="NCBI Taxonomy" id="455432"/>
    <lineage>
        <taxon>Bacteria</taxon>
        <taxon>Bacillati</taxon>
        <taxon>Actinomycetota</taxon>
        <taxon>Actinomycetes</taxon>
        <taxon>Mycobacteriales</taxon>
        <taxon>Nocardiaceae</taxon>
        <taxon>Nocardia</taxon>
    </lineage>
</organism>
<evidence type="ECO:0000313" key="2">
    <source>
        <dbReference type="Proteomes" id="UP000221961"/>
    </source>
</evidence>